<dbReference type="STRING" id="8078.ENSFHEP00000026875"/>
<keyword evidence="10 24" id="KW-0333">Golgi apparatus</keyword>
<evidence type="ECO:0000256" key="4">
    <source>
        <dbReference type="ARBA" id="ARBA00011738"/>
    </source>
</evidence>
<feature type="domain" description="Fucosyltransferase C-terminal" evidence="25">
    <location>
        <begin position="188"/>
        <end position="247"/>
    </location>
</feature>
<keyword evidence="7 24" id="KW-0812">Transmembrane</keyword>
<evidence type="ECO:0000256" key="8">
    <source>
        <dbReference type="ARBA" id="ARBA00022968"/>
    </source>
</evidence>
<dbReference type="Ensembl" id="ENSFHET00000001582.1">
    <property type="protein sequence ID" value="ENSFHEP00000026875.1"/>
    <property type="gene ID" value="ENSFHEG00000010159.1"/>
</dbReference>
<evidence type="ECO:0000256" key="15">
    <source>
        <dbReference type="ARBA" id="ARBA00029329"/>
    </source>
</evidence>
<keyword evidence="8" id="KW-0735">Signal-anchor</keyword>
<evidence type="ECO:0000256" key="22">
    <source>
        <dbReference type="ARBA" id="ARBA00043828"/>
    </source>
</evidence>
<dbReference type="Gene3D" id="3.40.50.11660">
    <property type="entry name" value="Glycosyl transferase family 10, C-terminal domain"/>
    <property type="match status" value="1"/>
</dbReference>
<evidence type="ECO:0000259" key="26">
    <source>
        <dbReference type="Pfam" id="PF17039"/>
    </source>
</evidence>
<evidence type="ECO:0000256" key="1">
    <source>
        <dbReference type="ARBA" id="ARBA00004922"/>
    </source>
</evidence>
<comment type="catalytic activity">
    <reaction evidence="19">
        <text>an N-acetyl-alpha-neuraminyl-(2-&gt;3)-beta-D-galactosyl-(1-&gt;4)-N-acetyl-beta-D-glucosaminyl derivative + GDP-beta-L-fucose = an alpha-Neu5Ac-(2-&gt;3)-beta-D-Gal-(1-&gt;4)-[alpha-L-Fuc-(1-&gt;3)]-beta-D-GlcNAc derivative + GDP + H(+)</text>
        <dbReference type="Rhea" id="RHEA:56076"/>
        <dbReference type="ChEBI" id="CHEBI:15378"/>
        <dbReference type="ChEBI" id="CHEBI:57273"/>
        <dbReference type="ChEBI" id="CHEBI:58189"/>
        <dbReference type="ChEBI" id="CHEBI:136545"/>
        <dbReference type="ChEBI" id="CHEBI:139509"/>
    </reaction>
    <physiologicalReaction direction="left-to-right" evidence="19">
        <dbReference type="Rhea" id="RHEA:56077"/>
    </physiologicalReaction>
</comment>
<dbReference type="InterPro" id="IPR038577">
    <property type="entry name" value="GT10-like_C_sf"/>
</dbReference>
<accession>A0A3Q2U9P0</accession>
<comment type="pathway">
    <text evidence="1">Protein modification; protein glycosylation.</text>
</comment>
<evidence type="ECO:0000256" key="5">
    <source>
        <dbReference type="ARBA" id="ARBA00022676"/>
    </source>
</evidence>
<dbReference type="PANTHER" id="PTHR11929">
    <property type="entry name" value="ALPHA- 1,3 -FUCOSYLTRANSFERASE"/>
    <property type="match status" value="1"/>
</dbReference>
<keyword evidence="12 24" id="KW-0472">Membrane</keyword>
<dbReference type="InterPro" id="IPR001503">
    <property type="entry name" value="Glyco_trans_10"/>
</dbReference>
<comment type="catalytic activity">
    <reaction evidence="22">
        <text>beta-D-Gal-(1-&gt;4)-beta-D-GlcNAc-(1-&gt;3)-beta-D-Gal-(1-&gt;4)-D-Glc + GDP-beta-L-fucose = beta-D-Gal-(1-&gt;4)-[alpha-L-Fuc-(1-&gt;3)]-beta-D-GlcNAc-(1-&gt;3)-beta-D-Gal-(1-&gt;4)-D-Glc + GDP + H(+)</text>
        <dbReference type="Rhea" id="RHEA:77187"/>
        <dbReference type="ChEBI" id="CHEBI:15378"/>
        <dbReference type="ChEBI" id="CHEBI:57273"/>
        <dbReference type="ChEBI" id="CHEBI:58189"/>
        <dbReference type="ChEBI" id="CHEBI:60239"/>
        <dbReference type="ChEBI" id="CHEBI:61352"/>
    </reaction>
    <physiologicalReaction direction="left-to-right" evidence="22">
        <dbReference type="Rhea" id="RHEA:77188"/>
    </physiologicalReaction>
</comment>
<keyword evidence="9 24" id="KW-1133">Transmembrane helix</keyword>
<keyword evidence="13" id="KW-1015">Disulfide bond</keyword>
<feature type="transmembrane region" description="Helical" evidence="24">
    <location>
        <begin position="12"/>
        <end position="31"/>
    </location>
</feature>
<dbReference type="GO" id="GO:0032580">
    <property type="term" value="C:Golgi cisterna membrane"/>
    <property type="evidence" value="ECO:0007669"/>
    <property type="project" value="UniProtKB-SubCell"/>
</dbReference>
<evidence type="ECO:0000256" key="17">
    <source>
        <dbReference type="ARBA" id="ARBA00036234"/>
    </source>
</evidence>
<dbReference type="PANTHER" id="PTHR11929:SF10">
    <property type="entry name" value="4-GALACTOSYL-N-ACETYLGLUCOSAMINIDE 3-ALPHA-L-FUCOSYLTRANSFERASE 9"/>
    <property type="match status" value="1"/>
</dbReference>
<feature type="domain" description="Fucosyltransferase N-terminal" evidence="26">
    <location>
        <begin position="67"/>
        <end position="174"/>
    </location>
</feature>
<evidence type="ECO:0000256" key="9">
    <source>
        <dbReference type="ARBA" id="ARBA00022989"/>
    </source>
</evidence>
<comment type="catalytic activity">
    <reaction evidence="20">
        <text>a neolactoside nLc4Cer + GDP-beta-L-fucose = a neolactoside III(3)-alpha-Fuc-nLc4Cer + GDP + H(+)</text>
        <dbReference type="Rhea" id="RHEA:48376"/>
        <dbReference type="ChEBI" id="CHEBI:15378"/>
        <dbReference type="ChEBI" id="CHEBI:57273"/>
        <dbReference type="ChEBI" id="CHEBI:58189"/>
        <dbReference type="ChEBI" id="CHEBI:90376"/>
        <dbReference type="ChEBI" id="CHEBI:90379"/>
    </reaction>
    <physiologicalReaction direction="left-to-right" evidence="20">
        <dbReference type="Rhea" id="RHEA:48377"/>
    </physiologicalReaction>
</comment>
<evidence type="ECO:0000256" key="21">
    <source>
        <dbReference type="ARBA" id="ARBA00037848"/>
    </source>
</evidence>
<dbReference type="GO" id="GO:0017083">
    <property type="term" value="F:4-galactosyl-N-acetylglucosaminide 3-alpha-L-fucosyltransferase activity"/>
    <property type="evidence" value="ECO:0007669"/>
    <property type="project" value="UniProtKB-EC"/>
</dbReference>
<comment type="catalytic activity">
    <reaction evidence="15">
        <text>a beta-D-galactosyl-(1-&gt;4)-N-acetyl-beta-D-glucosaminyl derivative + GDP-beta-L-fucose = a beta-D-galactosyl-(1-&gt;4)-[alpha-L-fucosyl-(1-&gt;3)]-N-acetyl-beta-D-glucosaminyl derivative + GDP + H(+)</text>
        <dbReference type="Rhea" id="RHEA:14257"/>
        <dbReference type="ChEBI" id="CHEBI:15378"/>
        <dbReference type="ChEBI" id="CHEBI:57273"/>
        <dbReference type="ChEBI" id="CHEBI:58189"/>
        <dbReference type="ChEBI" id="CHEBI:133507"/>
        <dbReference type="ChEBI" id="CHEBI:137941"/>
        <dbReference type="EC" id="2.4.1.152"/>
    </reaction>
    <physiologicalReaction direction="left-to-right" evidence="15">
        <dbReference type="Rhea" id="RHEA:14258"/>
    </physiologicalReaction>
</comment>
<keyword evidence="5 24" id="KW-0328">Glycosyltransferase</keyword>
<evidence type="ECO:0000256" key="10">
    <source>
        <dbReference type="ARBA" id="ARBA00023034"/>
    </source>
</evidence>
<evidence type="ECO:0000256" key="18">
    <source>
        <dbReference type="ARBA" id="ARBA00036295"/>
    </source>
</evidence>
<comment type="catalytic activity">
    <reaction evidence="16">
        <text>alpha-D-galactosyl-(1-&gt;3)-beta-D-galactosyl-(1-&gt;4)-N-acetyl-beta-D-glucosaminyl-(1-&gt;3)-beta-D-galactosyl-(1-&gt;4)-beta-D-glucosyl-(1&lt;-&gt;1')-ceramide + GDP-beta-L-fucose = a neolactoside IV(3)-alpha-Gal,III(3)-alpha-Fuc-nLc4Cer + GDP + H(+)</text>
        <dbReference type="Rhea" id="RHEA:48380"/>
        <dbReference type="ChEBI" id="CHEBI:15378"/>
        <dbReference type="ChEBI" id="CHEBI:57273"/>
        <dbReference type="ChEBI" id="CHEBI:58189"/>
        <dbReference type="ChEBI" id="CHEBI:90380"/>
        <dbReference type="ChEBI" id="CHEBI:90381"/>
    </reaction>
    <physiologicalReaction direction="left-to-right" evidence="16">
        <dbReference type="Rhea" id="RHEA:48381"/>
    </physiologicalReaction>
</comment>
<reference evidence="27" key="2">
    <citation type="submission" date="2025-09" db="UniProtKB">
        <authorList>
            <consortium name="Ensembl"/>
        </authorList>
    </citation>
    <scope>IDENTIFICATION</scope>
</reference>
<comment type="catalytic activity">
    <reaction evidence="18">
        <text>alpha-N-glycoloylneuraminosyl-(2-&gt;3)-beta-D-galactosyl-(1-&gt;4)-N-acetyl-beta-D-glucosaminyl-(1-&gt;3)-beta-D-galactosyl-(1-&gt;4)-N-acetyl-beta-D-glucosaminyl-(1-&gt;3)-beta-D-galactosyl-(1-&gt;4)-beta-D-glucosyl-(1&lt;-&gt;1')-ceramide + GDP-beta-L-fucose = alpha-N-glycoloylneuraminosyl-(2-&gt;3)-beta-D-galactosyl-(1-&gt;4)-N-acetyl-beta-D-glucosaminyl-(1-&gt;3)-beta-D-galactosyl-(1-&gt;4)-[alpha-L-fucosyl-(1-&gt;3)]-N-acetyl-beta-D-glucosaminyl-(1-&gt;3)-beta-D-galactosyl-(1-&gt;4)-beta-D-glucosyl-(1&lt;-&gt;1')-ceramide + GDP + H(+)</text>
        <dbReference type="Rhea" id="RHEA:48388"/>
        <dbReference type="ChEBI" id="CHEBI:15378"/>
        <dbReference type="ChEBI" id="CHEBI:57273"/>
        <dbReference type="ChEBI" id="CHEBI:58189"/>
        <dbReference type="ChEBI" id="CHEBI:90383"/>
        <dbReference type="ChEBI" id="CHEBI:90384"/>
    </reaction>
    <physiologicalReaction direction="left-to-right" evidence="18">
        <dbReference type="Rhea" id="RHEA:48389"/>
    </physiologicalReaction>
</comment>
<dbReference type="GeneTree" id="ENSGT00940000155095"/>
<comment type="catalytic activity">
    <reaction evidence="17">
        <text>an alpha-Neu5Ac-(2-&gt;3)-beta-D-Gal-(1-&gt;4)-beta-D-GlcNAc-(1-&gt;3)-beta-D-Gal-(1-&gt;4)-beta-D-GlcNAc derivative + GDP-beta-L-fucose = an alpha-Neu5Ac-(2-&gt;3)-beta-D-Gal-(1-&gt;4)-beta-D-GlcNAc-(1-&gt;3)-beta-D-Gal-(1-&gt;4)-[alpha-L-Fuc-(1-&gt;3)]-beta-D-GlcNAc derivative + GDP + H(+)</text>
        <dbReference type="Rhea" id="RHEA:68044"/>
        <dbReference type="ChEBI" id="CHEBI:15378"/>
        <dbReference type="ChEBI" id="CHEBI:57273"/>
        <dbReference type="ChEBI" id="CHEBI:58189"/>
        <dbReference type="ChEBI" id="CHEBI:145343"/>
        <dbReference type="ChEBI" id="CHEBI:176900"/>
    </reaction>
    <physiologicalReaction direction="left-to-right" evidence="17">
        <dbReference type="Rhea" id="RHEA:68045"/>
    </physiologicalReaction>
</comment>
<dbReference type="Pfam" id="PF00852">
    <property type="entry name" value="Glyco_transf_10"/>
    <property type="match status" value="1"/>
</dbReference>
<evidence type="ECO:0000256" key="7">
    <source>
        <dbReference type="ARBA" id="ARBA00022692"/>
    </source>
</evidence>
<name>A0A3Q2U9P0_FUNHE</name>
<keyword evidence="6 24" id="KW-0808">Transferase</keyword>
<comment type="catalytic activity">
    <reaction evidence="23">
        <text>an alpha-L-Fuc-(1-&gt;2)-beta-D-Gal-(1-&gt;4)-beta-D-GlcNAc derivative + GDP-beta-L-fucose = an alpha-L-Fuc-(1-&gt;2)-beta-D-Gal-(1-&gt;4)-[alpha-L-Fuc-(1-&gt;3)]-beta-D-GlcNAc derivative + GDP + H(+)</text>
        <dbReference type="Rhea" id="RHEA:77191"/>
        <dbReference type="ChEBI" id="CHEBI:15378"/>
        <dbReference type="ChEBI" id="CHEBI:57273"/>
        <dbReference type="ChEBI" id="CHEBI:58189"/>
        <dbReference type="ChEBI" id="CHEBI:133510"/>
        <dbReference type="ChEBI" id="CHEBI:195560"/>
    </reaction>
    <physiologicalReaction direction="left-to-right" evidence="23">
        <dbReference type="Rhea" id="RHEA:77192"/>
    </physiologicalReaction>
</comment>
<evidence type="ECO:0000313" key="28">
    <source>
        <dbReference type="Proteomes" id="UP000265000"/>
    </source>
</evidence>
<evidence type="ECO:0000256" key="13">
    <source>
        <dbReference type="ARBA" id="ARBA00023157"/>
    </source>
</evidence>
<dbReference type="InterPro" id="IPR055270">
    <property type="entry name" value="Glyco_tran_10_C"/>
</dbReference>
<organism evidence="27 28">
    <name type="scientific">Fundulus heteroclitus</name>
    <name type="common">Killifish</name>
    <name type="synonym">Mummichog</name>
    <dbReference type="NCBI Taxonomy" id="8078"/>
    <lineage>
        <taxon>Eukaryota</taxon>
        <taxon>Metazoa</taxon>
        <taxon>Chordata</taxon>
        <taxon>Craniata</taxon>
        <taxon>Vertebrata</taxon>
        <taxon>Euteleostomi</taxon>
        <taxon>Actinopterygii</taxon>
        <taxon>Neopterygii</taxon>
        <taxon>Teleostei</taxon>
        <taxon>Neoteleostei</taxon>
        <taxon>Acanthomorphata</taxon>
        <taxon>Ovalentaria</taxon>
        <taxon>Atherinomorphae</taxon>
        <taxon>Cyprinodontiformes</taxon>
        <taxon>Fundulidae</taxon>
        <taxon>Fundulus</taxon>
    </lineage>
</organism>
<keyword evidence="11" id="KW-0443">Lipid metabolism</keyword>
<dbReference type="UniPathway" id="UPA00378"/>
<comment type="similarity">
    <text evidence="3 24">Belongs to the glycosyltransferase 10 family.</text>
</comment>
<evidence type="ECO:0000256" key="16">
    <source>
        <dbReference type="ARBA" id="ARBA00036053"/>
    </source>
</evidence>
<dbReference type="AlphaFoldDB" id="A0A3Q2U9P0"/>
<reference evidence="27" key="1">
    <citation type="submission" date="2025-08" db="UniProtKB">
        <authorList>
            <consortium name="Ensembl"/>
        </authorList>
    </citation>
    <scope>IDENTIFICATION</scope>
</reference>
<proteinExistence type="inferred from homology"/>
<dbReference type="GO" id="GO:0006629">
    <property type="term" value="P:lipid metabolic process"/>
    <property type="evidence" value="ECO:0007669"/>
    <property type="project" value="UniProtKB-KW"/>
</dbReference>
<comment type="subunit">
    <text evidence="4">Homodimer.</text>
</comment>
<evidence type="ECO:0000256" key="6">
    <source>
        <dbReference type="ARBA" id="ARBA00022679"/>
    </source>
</evidence>
<evidence type="ECO:0000256" key="24">
    <source>
        <dbReference type="RuleBase" id="RU003832"/>
    </source>
</evidence>
<evidence type="ECO:0000256" key="14">
    <source>
        <dbReference type="ARBA" id="ARBA00023180"/>
    </source>
</evidence>
<evidence type="ECO:0000256" key="23">
    <source>
        <dbReference type="ARBA" id="ARBA00043838"/>
    </source>
</evidence>
<protein>
    <recommendedName>
        <fullName evidence="24">Fucosyltransferase</fullName>
        <ecNumber evidence="24">2.4.1.-</ecNumber>
    </recommendedName>
</protein>
<keyword evidence="14" id="KW-0325">Glycoprotein</keyword>
<comment type="subcellular location">
    <subcellularLocation>
        <location evidence="24">Golgi apparatus</location>
        <location evidence="24">Golgi stack membrane</location>
        <topology evidence="24">Single-pass type II membrane protein</topology>
    </subcellularLocation>
    <subcellularLocation>
        <location evidence="21">Golgi apparatus</location>
        <location evidence="21">trans-Golgi network membrane</location>
        <topology evidence="21">Single-pass type II membrane protein</topology>
    </subcellularLocation>
</comment>
<evidence type="ECO:0000259" key="25">
    <source>
        <dbReference type="Pfam" id="PF00852"/>
    </source>
</evidence>
<evidence type="ECO:0000313" key="27">
    <source>
        <dbReference type="Ensembl" id="ENSFHEP00000026875.1"/>
    </source>
</evidence>
<evidence type="ECO:0000256" key="2">
    <source>
        <dbReference type="ARBA" id="ARBA00004934"/>
    </source>
</evidence>
<dbReference type="SUPFAM" id="SSF53756">
    <property type="entry name" value="UDP-Glycosyltransferase/glycogen phosphorylase"/>
    <property type="match status" value="1"/>
</dbReference>
<comment type="pathway">
    <text evidence="2">Glycolipid biosynthesis.</text>
</comment>
<dbReference type="InterPro" id="IPR031481">
    <property type="entry name" value="Glyco_tran_10_N"/>
</dbReference>
<keyword evidence="28" id="KW-1185">Reference proteome</keyword>
<evidence type="ECO:0000256" key="19">
    <source>
        <dbReference type="ARBA" id="ARBA00036481"/>
    </source>
</evidence>
<sequence>MSSGTFHKILRPLLFSIFILGCFVAAFLVYLKPPSSWLDGPSKSSNSTNQVQHVFTAKSKDMLGDEKTITILVWLWPFGKAYETNICSSAFNIEGCFVTANRNFYNKSDGVVMHHRDIARDLSNLPKLQRPPFQKWIWMNLESPSNSGKLPGINNLFNLTLNYRQDSDIQIPYGSIEIAETVEDFVPPSKNKLVCWIVSNWSPRHVRSKYYNELKKHIKVDVYGRAFGKYIAKKDYNSIMASCKFYLFLLGGTKSSTVSALICNPQSVEADDLNGEFFLSTVTSCLLSMRDCCKVMENADNSPCSSTFLQE</sequence>
<evidence type="ECO:0000256" key="3">
    <source>
        <dbReference type="ARBA" id="ARBA00008919"/>
    </source>
</evidence>
<dbReference type="Proteomes" id="UP000265000">
    <property type="component" value="Unplaced"/>
</dbReference>
<evidence type="ECO:0000256" key="11">
    <source>
        <dbReference type="ARBA" id="ARBA00023098"/>
    </source>
</evidence>
<dbReference type="Pfam" id="PF17039">
    <property type="entry name" value="Glyco_tran_10_N"/>
    <property type="match status" value="1"/>
</dbReference>
<dbReference type="EC" id="2.4.1.-" evidence="24"/>
<evidence type="ECO:0000256" key="12">
    <source>
        <dbReference type="ARBA" id="ARBA00023136"/>
    </source>
</evidence>
<evidence type="ECO:0000256" key="20">
    <source>
        <dbReference type="ARBA" id="ARBA00036757"/>
    </source>
</evidence>